<dbReference type="InterPro" id="IPR008875">
    <property type="entry name" value="TraX"/>
</dbReference>
<accession>A0AAP6ZS24</accession>
<protein>
    <submittedName>
        <fullName evidence="2">Conjugal transfer protein TraX</fullName>
    </submittedName>
</protein>
<keyword evidence="1" id="KW-0812">Transmembrane</keyword>
<feature type="transmembrane region" description="Helical" evidence="1">
    <location>
        <begin position="61"/>
        <end position="82"/>
    </location>
</feature>
<feature type="transmembrane region" description="Helical" evidence="1">
    <location>
        <begin position="116"/>
        <end position="149"/>
    </location>
</feature>
<dbReference type="Proteomes" id="UP000552038">
    <property type="component" value="Unassembled WGS sequence"/>
</dbReference>
<feature type="transmembrane region" description="Helical" evidence="1">
    <location>
        <begin position="219"/>
        <end position="236"/>
    </location>
</feature>
<feature type="transmembrane region" description="Helical" evidence="1">
    <location>
        <begin position="188"/>
        <end position="207"/>
    </location>
</feature>
<proteinExistence type="predicted"/>
<organism evidence="2 3">
    <name type="scientific">Paenibacillus alvei</name>
    <name type="common">Bacillus alvei</name>
    <dbReference type="NCBI Taxonomy" id="44250"/>
    <lineage>
        <taxon>Bacteria</taxon>
        <taxon>Bacillati</taxon>
        <taxon>Bacillota</taxon>
        <taxon>Bacilli</taxon>
        <taxon>Bacillales</taxon>
        <taxon>Paenibacillaceae</taxon>
        <taxon>Paenibacillus</taxon>
    </lineage>
</organism>
<sequence length="238" mass="26976">MSFNAFQLKLLAAALMTLDHIQAYFPDSVPLAFHWLGRLSAPIFFFLLIEGYAFTRNRRRYLLRLATGAAVMAAGSTLLLYLLPGGSIPNNIFLSMLGALLLLTTYDWALRTESGVAGWVLCCAVASLMIVLVEFSWLSVSMALVFYLFRGRGRAMAVAFIISSLALTIGMDLFAYREPALWSLAYDWRINAQWMMIFAIIPISFYNQQRGYQSIWGKYGFYLYYPLHIWILYASSTA</sequence>
<keyword evidence="1" id="KW-1133">Transmembrane helix</keyword>
<dbReference type="RefSeq" id="WP_171414703.1">
    <property type="nucleotide sequence ID" value="NZ_JABFOR010000002.1"/>
</dbReference>
<evidence type="ECO:0000313" key="2">
    <source>
        <dbReference type="EMBL" id="NOJ69393.1"/>
    </source>
</evidence>
<reference evidence="2 3" key="1">
    <citation type="submission" date="2020-05" db="EMBL/GenBank/DDBJ databases">
        <title>Whole genome sequencing and identification of novel metabolites from Paenibacillus alvei strain JR949.</title>
        <authorList>
            <person name="Rajendhran J."/>
            <person name="Sree Pranav P."/>
            <person name="Mahalakshmi B."/>
            <person name="Karthikeyan R."/>
        </authorList>
    </citation>
    <scope>NUCLEOTIDE SEQUENCE [LARGE SCALE GENOMIC DNA]</scope>
    <source>
        <strain evidence="2 3">JR949</strain>
    </source>
</reference>
<comment type="caution">
    <text evidence="2">The sequence shown here is derived from an EMBL/GenBank/DDBJ whole genome shotgun (WGS) entry which is preliminary data.</text>
</comment>
<feature type="transmembrane region" description="Helical" evidence="1">
    <location>
        <begin position="33"/>
        <end position="54"/>
    </location>
</feature>
<feature type="transmembrane region" description="Helical" evidence="1">
    <location>
        <begin position="155"/>
        <end position="176"/>
    </location>
</feature>
<dbReference type="AlphaFoldDB" id="A0AAP6ZS24"/>
<gene>
    <name evidence="2" type="ORF">HMI46_02315</name>
</gene>
<keyword evidence="1" id="KW-0472">Membrane</keyword>
<dbReference type="EMBL" id="JABFOR010000002">
    <property type="protein sequence ID" value="NOJ69393.1"/>
    <property type="molecule type" value="Genomic_DNA"/>
</dbReference>
<evidence type="ECO:0000313" key="3">
    <source>
        <dbReference type="Proteomes" id="UP000552038"/>
    </source>
</evidence>
<name>A0AAP6ZS24_PAEAL</name>
<dbReference type="Pfam" id="PF05857">
    <property type="entry name" value="TraX"/>
    <property type="match status" value="1"/>
</dbReference>
<evidence type="ECO:0000256" key="1">
    <source>
        <dbReference type="SAM" id="Phobius"/>
    </source>
</evidence>